<protein>
    <submittedName>
        <fullName evidence="1">Uncharacterized protein</fullName>
    </submittedName>
</protein>
<gene>
    <name evidence="2" type="ORF">CNEO2_1140004</name>
    <name evidence="1" type="ORF">CNEO_40176</name>
</gene>
<reference evidence="2" key="2">
    <citation type="submission" date="2022-10" db="EMBL/GenBank/DDBJ databases">
        <authorList>
            <person name="Aires J."/>
            <person name="Mesa V."/>
        </authorList>
    </citation>
    <scope>NUCLEOTIDE SEQUENCE</scope>
    <source>
        <strain evidence="2">Clostridium neonatale JD116</strain>
    </source>
</reference>
<evidence type="ECO:0000313" key="3">
    <source>
        <dbReference type="Proteomes" id="UP000789738"/>
    </source>
</evidence>
<evidence type="ECO:0000313" key="2">
    <source>
        <dbReference type="EMBL" id="CAI3539967.1"/>
    </source>
</evidence>
<evidence type="ECO:0000313" key="1">
    <source>
        <dbReference type="EMBL" id="CAG9702812.1"/>
    </source>
</evidence>
<dbReference type="Proteomes" id="UP000789738">
    <property type="component" value="Unassembled WGS sequence"/>
</dbReference>
<dbReference type="AlphaFoldDB" id="A0AA86MLM8"/>
<accession>A0AA86MLM8</accession>
<dbReference type="EMBL" id="CAMTCP010000016">
    <property type="protein sequence ID" value="CAI3539967.1"/>
    <property type="molecule type" value="Genomic_DNA"/>
</dbReference>
<dbReference type="Proteomes" id="UP001189143">
    <property type="component" value="Unassembled WGS sequence"/>
</dbReference>
<dbReference type="EMBL" id="CAKJVE010000004">
    <property type="protein sequence ID" value="CAG9702812.1"/>
    <property type="molecule type" value="Genomic_DNA"/>
</dbReference>
<comment type="caution">
    <text evidence="1">The sequence shown here is derived from an EMBL/GenBank/DDBJ whole genome shotgun (WGS) entry which is preliminary data.</text>
</comment>
<sequence length="61" mass="7161">MLMLSKSLKDNVFWLLKAINNMIKNGKNHININKIKVIFLIITLSLPFNILQKNLRCICNY</sequence>
<reference evidence="1" key="1">
    <citation type="submission" date="2021-10" db="EMBL/GenBank/DDBJ databases">
        <authorList>
            <person name="Mesa V."/>
        </authorList>
    </citation>
    <scope>NUCLEOTIDE SEQUENCE</scope>
    <source>
        <strain evidence="1">CC3_PB</strain>
    </source>
</reference>
<organism evidence="1 3">
    <name type="scientific">Clostridium neonatale</name>
    <dbReference type="NCBI Taxonomy" id="137838"/>
    <lineage>
        <taxon>Bacteria</taxon>
        <taxon>Bacillati</taxon>
        <taxon>Bacillota</taxon>
        <taxon>Clostridia</taxon>
        <taxon>Eubacteriales</taxon>
        <taxon>Clostridiaceae</taxon>
        <taxon>Clostridium</taxon>
    </lineage>
</organism>
<proteinExistence type="predicted"/>
<name>A0AA86MLM8_9CLOT</name>